<evidence type="ECO:0000256" key="1">
    <source>
        <dbReference type="ARBA" id="ARBA00009437"/>
    </source>
</evidence>
<dbReference type="InterPro" id="IPR036390">
    <property type="entry name" value="WH_DNA-bd_sf"/>
</dbReference>
<dbReference type="Gene3D" id="1.10.10.10">
    <property type="entry name" value="Winged helix-like DNA-binding domain superfamily/Winged helix DNA-binding domain"/>
    <property type="match status" value="1"/>
</dbReference>
<dbReference type="EMBL" id="JACXLD010000001">
    <property type="protein sequence ID" value="MBD2857474.1"/>
    <property type="molecule type" value="Genomic_DNA"/>
</dbReference>
<comment type="similarity">
    <text evidence="1">Belongs to the LysR transcriptional regulatory family.</text>
</comment>
<dbReference type="AlphaFoldDB" id="A0A927BXQ3"/>
<evidence type="ECO:0000256" key="4">
    <source>
        <dbReference type="ARBA" id="ARBA00023159"/>
    </source>
</evidence>
<dbReference type="InterPro" id="IPR005119">
    <property type="entry name" value="LysR_subst-bd"/>
</dbReference>
<dbReference type="InterPro" id="IPR036388">
    <property type="entry name" value="WH-like_DNA-bd_sf"/>
</dbReference>
<proteinExistence type="inferred from homology"/>
<dbReference type="Proteomes" id="UP000610558">
    <property type="component" value="Unassembled WGS sequence"/>
</dbReference>
<evidence type="ECO:0000256" key="3">
    <source>
        <dbReference type="ARBA" id="ARBA00023125"/>
    </source>
</evidence>
<name>A0A927BXQ3_9GAMM</name>
<accession>A0A927BXQ3</accession>
<dbReference type="PROSITE" id="PS50931">
    <property type="entry name" value="HTH_LYSR"/>
    <property type="match status" value="1"/>
</dbReference>
<keyword evidence="4" id="KW-0010">Activator</keyword>
<dbReference type="Gene3D" id="3.40.190.10">
    <property type="entry name" value="Periplasmic binding protein-like II"/>
    <property type="match status" value="2"/>
</dbReference>
<evidence type="ECO:0000259" key="6">
    <source>
        <dbReference type="PROSITE" id="PS50931"/>
    </source>
</evidence>
<dbReference type="CDD" id="cd08411">
    <property type="entry name" value="PBP2_OxyR"/>
    <property type="match status" value="1"/>
</dbReference>
<keyword evidence="3 7" id="KW-0238">DNA-binding</keyword>
<dbReference type="GO" id="GO:0003700">
    <property type="term" value="F:DNA-binding transcription factor activity"/>
    <property type="evidence" value="ECO:0007669"/>
    <property type="project" value="InterPro"/>
</dbReference>
<dbReference type="Pfam" id="PF00126">
    <property type="entry name" value="HTH_1"/>
    <property type="match status" value="1"/>
</dbReference>
<dbReference type="SUPFAM" id="SSF53850">
    <property type="entry name" value="Periplasmic binding protein-like II"/>
    <property type="match status" value="1"/>
</dbReference>
<dbReference type="GO" id="GO:0032993">
    <property type="term" value="C:protein-DNA complex"/>
    <property type="evidence" value="ECO:0007669"/>
    <property type="project" value="TreeGrafter"/>
</dbReference>
<keyword evidence="2" id="KW-0805">Transcription regulation</keyword>
<evidence type="ECO:0000313" key="8">
    <source>
        <dbReference type="Proteomes" id="UP000610558"/>
    </source>
</evidence>
<dbReference type="FunFam" id="1.10.10.10:FF:000001">
    <property type="entry name" value="LysR family transcriptional regulator"/>
    <property type="match status" value="1"/>
</dbReference>
<feature type="domain" description="HTH lysR-type" evidence="6">
    <location>
        <begin position="2"/>
        <end position="59"/>
    </location>
</feature>
<dbReference type="PANTHER" id="PTHR30346">
    <property type="entry name" value="TRANSCRIPTIONAL DUAL REGULATOR HCAR-RELATED"/>
    <property type="match status" value="1"/>
</dbReference>
<dbReference type="GO" id="GO:0003677">
    <property type="term" value="F:DNA binding"/>
    <property type="evidence" value="ECO:0007669"/>
    <property type="project" value="UniProtKB-KW"/>
</dbReference>
<reference evidence="7" key="1">
    <citation type="submission" date="2020-09" db="EMBL/GenBank/DDBJ databases">
        <authorList>
            <person name="Yoon J.-W."/>
        </authorList>
    </citation>
    <scope>NUCLEOTIDE SEQUENCE</scope>
    <source>
        <strain evidence="7">KMU-158</strain>
    </source>
</reference>
<sequence>MIKLRDLQYLDAVVEHQHFGRAAEACFVSQPTLSGQIMKLEEQLGLTLFERHRKKVMLTPAGTALIDQARKVLRAAQEFEETARALLDPLSGDFHLGLIPTVGPYLLPHIMGPLTEKLPNINFYLHEGQTHQLMQMLDEGKLDAVILSWMDTFNNVERYSLFNEPLLLALPNSHPLSKKQSPTLKDLDKQLILTLEDGHCLRDETMDYCFTAGAEEDQHFRATSLETLRYMVGNQRGITLMPELAMRESDAQSGLSYRRFAKPEPTREICLLVRPNYSRLESVRAMVGCIREAITPKLESAK</sequence>
<dbReference type="PANTHER" id="PTHR30346:SF26">
    <property type="entry name" value="HYDROGEN PEROXIDE-INDUCIBLE GENES ACTIVATOR"/>
    <property type="match status" value="1"/>
</dbReference>
<evidence type="ECO:0000256" key="2">
    <source>
        <dbReference type="ARBA" id="ARBA00023015"/>
    </source>
</evidence>
<organism evidence="7 8">
    <name type="scientific">Spongiibacter pelagi</name>
    <dbReference type="NCBI Taxonomy" id="2760804"/>
    <lineage>
        <taxon>Bacteria</taxon>
        <taxon>Pseudomonadati</taxon>
        <taxon>Pseudomonadota</taxon>
        <taxon>Gammaproteobacteria</taxon>
        <taxon>Cellvibrionales</taxon>
        <taxon>Spongiibacteraceae</taxon>
        <taxon>Spongiibacter</taxon>
    </lineage>
</organism>
<gene>
    <name evidence="7" type="primary">oxyR</name>
    <name evidence="7" type="ORF">IB286_00545</name>
</gene>
<keyword evidence="5" id="KW-0804">Transcription</keyword>
<protein>
    <submittedName>
        <fullName evidence="7">DNA-binding transcriptional regulator OxyR</fullName>
    </submittedName>
</protein>
<dbReference type="InterPro" id="IPR000847">
    <property type="entry name" value="LysR_HTH_N"/>
</dbReference>
<dbReference type="NCBIfam" id="NF008361">
    <property type="entry name" value="PRK11151.1"/>
    <property type="match status" value="1"/>
</dbReference>
<dbReference type="PRINTS" id="PR00039">
    <property type="entry name" value="HTHLYSR"/>
</dbReference>
<comment type="caution">
    <text evidence="7">The sequence shown here is derived from an EMBL/GenBank/DDBJ whole genome shotgun (WGS) entry which is preliminary data.</text>
</comment>
<evidence type="ECO:0000313" key="7">
    <source>
        <dbReference type="EMBL" id="MBD2857474.1"/>
    </source>
</evidence>
<evidence type="ECO:0000256" key="5">
    <source>
        <dbReference type="ARBA" id="ARBA00023163"/>
    </source>
</evidence>
<keyword evidence="8" id="KW-1185">Reference proteome</keyword>
<dbReference type="Pfam" id="PF03466">
    <property type="entry name" value="LysR_substrate"/>
    <property type="match status" value="1"/>
</dbReference>
<dbReference type="SUPFAM" id="SSF46785">
    <property type="entry name" value="Winged helix' DNA-binding domain"/>
    <property type="match status" value="1"/>
</dbReference>